<gene>
    <name evidence="3" type="ORF">GT347_07470</name>
</gene>
<organism evidence="3 4">
    <name type="scientific">Xylophilus rhododendri</name>
    <dbReference type="NCBI Taxonomy" id="2697032"/>
    <lineage>
        <taxon>Bacteria</taxon>
        <taxon>Pseudomonadati</taxon>
        <taxon>Pseudomonadota</taxon>
        <taxon>Betaproteobacteria</taxon>
        <taxon>Burkholderiales</taxon>
        <taxon>Xylophilus</taxon>
    </lineage>
</organism>
<dbReference type="Pfam" id="PF03401">
    <property type="entry name" value="TctC"/>
    <property type="match status" value="1"/>
</dbReference>
<dbReference type="PANTHER" id="PTHR42928:SF5">
    <property type="entry name" value="BLR1237 PROTEIN"/>
    <property type="match status" value="1"/>
</dbReference>
<feature type="chain" id="PRO_5032642234" evidence="2">
    <location>
        <begin position="23"/>
        <end position="322"/>
    </location>
</feature>
<dbReference type="Gene3D" id="3.40.190.10">
    <property type="entry name" value="Periplasmic binding protein-like II"/>
    <property type="match status" value="1"/>
</dbReference>
<name>A0A857J4S1_9BURK</name>
<evidence type="ECO:0000313" key="3">
    <source>
        <dbReference type="EMBL" id="QHI97845.1"/>
    </source>
</evidence>
<dbReference type="Gene3D" id="3.40.190.150">
    <property type="entry name" value="Bordetella uptake gene, domain 1"/>
    <property type="match status" value="1"/>
</dbReference>
<proteinExistence type="inferred from homology"/>
<evidence type="ECO:0000313" key="4">
    <source>
        <dbReference type="Proteomes" id="UP000464787"/>
    </source>
</evidence>
<protein>
    <submittedName>
        <fullName evidence="3">Tripartite tricarboxylate transporter substrate binding protein</fullName>
    </submittedName>
</protein>
<dbReference type="EMBL" id="CP047650">
    <property type="protein sequence ID" value="QHI97845.1"/>
    <property type="molecule type" value="Genomic_DNA"/>
</dbReference>
<dbReference type="Proteomes" id="UP000464787">
    <property type="component" value="Chromosome"/>
</dbReference>
<dbReference type="AlphaFoldDB" id="A0A857J4S1"/>
<evidence type="ECO:0000256" key="2">
    <source>
        <dbReference type="SAM" id="SignalP"/>
    </source>
</evidence>
<sequence length="322" mass="33755">MIRALSLGLALAACALPGVAVAAQPFPQQQIRLIVTTAPGTGSDTIARMLEPGMSEALGQSVYVDNRPGAGGVLGMDLAAHAPPDGYTLVLGANGTMIASPAMNPQVVKYRMKDFVPVAGLLRSPFVMVVANTPQAPKTAAELIARSKEKSLSYGSSGIGTITHLASEMFLYRTGAKAVHVPYRGSNQSLTDLMAGQVDFVSDTLPAVLPLIRSGKLRPIAVTSASRVDVLPEVPTLVESGFPGLVATGWWGLLAPAGTPPEAVKALSAAALKALQTADAQTRIKGLEMETMAMPPEAFAQFIRTEEPAWTEFIRKANIRAE</sequence>
<accession>A0A857J4S1</accession>
<keyword evidence="2" id="KW-0732">Signal</keyword>
<dbReference type="PIRSF" id="PIRSF017082">
    <property type="entry name" value="YflP"/>
    <property type="match status" value="1"/>
</dbReference>
<keyword evidence="4" id="KW-1185">Reference proteome</keyword>
<dbReference type="RefSeq" id="WP_160551362.1">
    <property type="nucleotide sequence ID" value="NZ_CP047650.1"/>
</dbReference>
<dbReference type="PANTHER" id="PTHR42928">
    <property type="entry name" value="TRICARBOXYLATE-BINDING PROTEIN"/>
    <property type="match status" value="1"/>
</dbReference>
<dbReference type="SUPFAM" id="SSF53850">
    <property type="entry name" value="Periplasmic binding protein-like II"/>
    <property type="match status" value="1"/>
</dbReference>
<dbReference type="InterPro" id="IPR005064">
    <property type="entry name" value="BUG"/>
</dbReference>
<evidence type="ECO:0000256" key="1">
    <source>
        <dbReference type="ARBA" id="ARBA00006987"/>
    </source>
</evidence>
<reference evidence="3 4" key="1">
    <citation type="submission" date="2020-01" db="EMBL/GenBank/DDBJ databases">
        <title>Genome sequencing of strain KACC 21265.</title>
        <authorList>
            <person name="Heo J."/>
            <person name="Kim S.-J."/>
            <person name="Kim J.-S."/>
            <person name="Hong S.-B."/>
            <person name="Kwon S.-W."/>
        </authorList>
    </citation>
    <scope>NUCLEOTIDE SEQUENCE [LARGE SCALE GENOMIC DNA]</scope>
    <source>
        <strain evidence="3 4">KACC 21265</strain>
    </source>
</reference>
<dbReference type="KEGG" id="xyk:GT347_07470"/>
<comment type="similarity">
    <text evidence="1">Belongs to the UPF0065 (bug) family.</text>
</comment>
<feature type="signal peptide" evidence="2">
    <location>
        <begin position="1"/>
        <end position="22"/>
    </location>
</feature>
<dbReference type="InterPro" id="IPR042100">
    <property type="entry name" value="Bug_dom1"/>
</dbReference>